<dbReference type="OrthoDB" id="1111607at2759"/>
<dbReference type="AlphaFoldDB" id="A0A2P6R8F1"/>
<dbReference type="InterPro" id="IPR058352">
    <property type="entry name" value="DUF8039"/>
</dbReference>
<feature type="region of interest" description="Disordered" evidence="2">
    <location>
        <begin position="1"/>
        <end position="91"/>
    </location>
</feature>
<dbReference type="Pfam" id="PF03004">
    <property type="entry name" value="Transposase_24"/>
    <property type="match status" value="1"/>
</dbReference>
<evidence type="ECO:0000313" key="4">
    <source>
        <dbReference type="EMBL" id="PRQ42713.1"/>
    </source>
</evidence>
<dbReference type="Proteomes" id="UP000238479">
    <property type="component" value="Chromosome 3"/>
</dbReference>
<accession>A0A2P6R8F1</accession>
<dbReference type="STRING" id="74649.A0A2P6R8F1"/>
<proteinExistence type="predicted"/>
<dbReference type="Gramene" id="PRQ42713">
    <property type="protein sequence ID" value="PRQ42713"/>
    <property type="gene ID" value="RchiOBHm_Chr3g0460621"/>
</dbReference>
<dbReference type="PANTHER" id="PTHR33018:SF34">
    <property type="entry name" value="OS02G0472350 PROTEIN"/>
    <property type="match status" value="1"/>
</dbReference>
<dbReference type="PANTHER" id="PTHR33018">
    <property type="entry name" value="OS10G0338966 PROTEIN-RELATED"/>
    <property type="match status" value="1"/>
</dbReference>
<evidence type="ECO:0000256" key="2">
    <source>
        <dbReference type="SAM" id="MobiDB-lite"/>
    </source>
</evidence>
<dbReference type="Pfam" id="PF26133">
    <property type="entry name" value="DUF8039"/>
    <property type="match status" value="1"/>
</dbReference>
<comment type="caution">
    <text evidence="4">The sequence shown here is derived from an EMBL/GenBank/DDBJ whole genome shotgun (WGS) entry which is preliminary data.</text>
</comment>
<evidence type="ECO:0000313" key="5">
    <source>
        <dbReference type="Proteomes" id="UP000238479"/>
    </source>
</evidence>
<name>A0A2P6R8F1_ROSCH</name>
<evidence type="ECO:0000256" key="1">
    <source>
        <dbReference type="SAM" id="Coils"/>
    </source>
</evidence>
<dbReference type="InterPro" id="IPR004252">
    <property type="entry name" value="Probable_transposase_24"/>
</dbReference>
<keyword evidence="1" id="KW-0175">Coiled coil</keyword>
<feature type="coiled-coil region" evidence="1">
    <location>
        <begin position="348"/>
        <end position="382"/>
    </location>
</feature>
<organism evidence="4 5">
    <name type="scientific">Rosa chinensis</name>
    <name type="common">China rose</name>
    <dbReference type="NCBI Taxonomy" id="74649"/>
    <lineage>
        <taxon>Eukaryota</taxon>
        <taxon>Viridiplantae</taxon>
        <taxon>Streptophyta</taxon>
        <taxon>Embryophyta</taxon>
        <taxon>Tracheophyta</taxon>
        <taxon>Spermatophyta</taxon>
        <taxon>Magnoliopsida</taxon>
        <taxon>eudicotyledons</taxon>
        <taxon>Gunneridae</taxon>
        <taxon>Pentapetalae</taxon>
        <taxon>rosids</taxon>
        <taxon>fabids</taxon>
        <taxon>Rosales</taxon>
        <taxon>Rosaceae</taxon>
        <taxon>Rosoideae</taxon>
        <taxon>Rosoideae incertae sedis</taxon>
        <taxon>Rosa</taxon>
    </lineage>
</organism>
<keyword evidence="5" id="KW-1185">Reference proteome</keyword>
<feature type="domain" description="DUF8039" evidence="3">
    <location>
        <begin position="601"/>
        <end position="682"/>
    </location>
</feature>
<reference evidence="4 5" key="1">
    <citation type="journal article" date="2018" name="Nat. Genet.">
        <title>The Rosa genome provides new insights in the design of modern roses.</title>
        <authorList>
            <person name="Bendahmane M."/>
        </authorList>
    </citation>
    <scope>NUCLEOTIDE SEQUENCE [LARGE SCALE GENOMIC DNA]</scope>
    <source>
        <strain evidence="5">cv. Old Blush</strain>
    </source>
</reference>
<dbReference type="EMBL" id="PDCK01000041">
    <property type="protein sequence ID" value="PRQ42713.1"/>
    <property type="molecule type" value="Genomic_DNA"/>
</dbReference>
<dbReference type="SMR" id="A0A2P6R8F1"/>
<sequence>MASDAKMRSSHKRKHAREATQASKVSHVGDKNIQVSPELCQDTLKPCDESPEPNIQHHSPSTKEVVQEDAPPSQDSAADPRGLKKTRGPTKMKDIAVEPGSRIHVEFTDKGEPCGEGSVSLSSYLGPLVREHVSVTLHDWRKLGDDIKVVLWKSIQARFDLEEEWQKAVVFKSMGCIWRASKSRLVSQIQEAKNKGERLRLQPKNIQSRAEWKRFIRAKTSPAFKAVSDKYKAIRHKQIPHTCSRKGMARLAEDMKRNSADPSSVSRVKVWIRSRTRKDGKPVNTEVFETIERVNVVESDLPSSSTTNVREDALSKVLGHDKPGRLRGMGRGMTISKLAFFQTKDKHVAKMQEQQINMQDRINHLENLVNKLVKNKIQQSEEEEKTSPMSVNTNSLNKCKLLDWSGTEDIVAEGRWVSSDPEESVNEIPLGPNAMKVLVDISNKPDAFLWRPTSNMFCFQHAQGKTIAWPADRVIFQMDQQSEEQDNLSMPSSSYNNSRNKCKLFDWTGKDEVVAEGRWHSSDPKALVNGIPLGPNAMIVWVDIPKNHEAFLWRPTIDMTCIEDVVNSAIAWPANKVVLEKISESQDGENASSPSSVNSKSKKRCKLLDVSGSGQIVAEGRWSSSDPDQVVHFVPLGPNAMRVWVDTPKVPTASLWRPSSELEIIEDAIGTTIAWPADKVVFF</sequence>
<dbReference type="OMA" id="WSGTEDI"/>
<protein>
    <submittedName>
        <fullName evidence="4">Putative transposase, Ptta/En/Spm, plant, transposase, Tnp1/En/Spm</fullName>
    </submittedName>
</protein>
<evidence type="ECO:0000259" key="3">
    <source>
        <dbReference type="Pfam" id="PF26133"/>
    </source>
</evidence>
<gene>
    <name evidence="4" type="ORF">RchiOBHm_Chr3g0460621</name>
</gene>